<dbReference type="VEuPathDB" id="PlasmoDB:PGSY75_0905400"/>
<dbReference type="Proteomes" id="UP000831156">
    <property type="component" value="Chromosome 9"/>
</dbReference>
<reference evidence="4 6" key="1">
    <citation type="journal article" date="2016" name="Nat. Commun.">
        <title>Genomes of cryptic chimpanzee Plasmodium species reveal key evolutionary events leading to human malaria.</title>
        <authorList>
            <person name="Sundararaman S.A."/>
            <person name="Plenderleith L.J."/>
            <person name="Liu W."/>
            <person name="Loy D.E."/>
            <person name="Learn G.H."/>
            <person name="Li Y."/>
            <person name="Shaw K.S."/>
            <person name="Ayouba A."/>
            <person name="Peeters M."/>
            <person name="Speede S."/>
            <person name="Shaw G.M."/>
            <person name="Bushman F.D."/>
            <person name="Brisson D."/>
            <person name="Rayner J.C."/>
            <person name="Sharp P.M."/>
            <person name="Hahn B.H."/>
        </authorList>
    </citation>
    <scope>NUCLEOTIDE SEQUENCE [LARGE SCALE GENOMIC DNA]</scope>
    <source>
        <strain evidence="4 6">SY75</strain>
    </source>
</reference>
<feature type="domain" description="RhopH3 C-terminal" evidence="3">
    <location>
        <begin position="365"/>
        <end position="697"/>
    </location>
</feature>
<dbReference type="EMBL" id="LVLB01000010">
    <property type="protein sequence ID" value="KYO00039.1"/>
    <property type="molecule type" value="Genomic_DNA"/>
</dbReference>
<sequence>MRSKHLVTFFIITFLSFSTVKVWGKDVFAGFVTKKLKTLLDCNFALYYNLKGNGPDAGSFLDFVDEPEQFYWFVEHYLSVKFRVPKHLKDKNIHNFTPCLNRSWVSEFLKEYEEPFVNPVMKFLDKEQRLYFAYTFGDLEPQGKYTYFPVKEFHKYCILPPLIKTNIKDGESGEFLKYELNKEEYKVFLSSVGSQMTAIKNLYSTVEDEQRKQLLKVIIENENTNDISVQCPTYNIKLHYTKECANSNNILKCIDEFLRKTCEKKIDSKHPSADLCDHLQFLFETLKNPYLDNFKKFVSNSDFTLIKPQSVWNVPIFDEYKPKNYLDSVQNLDTECFKKLNSKNLIFLSFHDDIPNNPYYNVELQEIVKLSTYTYSIFDKLYNFFFVFKKSGAPISPVSVKELSHNITDFSFKEDNSEIQCQNVRKSLDLEIDVEAMKGIAAEKLCKIIEKFILTKDATGKPEKSDIHRGFRILCILISTHVEAYNIVRQLLNMESMISLTRYTSLYIHKFFKSVTLLKGNFLYKNSKAIRYSRACSKASLHVPSVLYRRNIYIPETFLSLYLGLSNLVSSNPSSPFFEYAIIEFLVTYYNKGSEKFVLYFISIISVLYINEYYYEQLSCFYPKEFELIKSRMIHPNIVDRILKGIDNLLKSSRYDKMRTMYLDFESSDIFSREKVFTALYNFDSFIKTNEQLKKKNLEEISEIPVQLETYNDGIGYRKQDVLYETDKPQTMDEAAYEETVDEDAHHVNEKQHSAHFLDVISEEDILEEKTKDQDLERELYKYMGPLKEKSRSASTASTSDELSGSEGPSTKSTSKASNDQSSSQSEDNTYKEMEELEEAEGSSNLKKGMEFYKSSLKLDQLDKEKPKKKKSKKKKRDSSSDRILLEESNTFTSENDL</sequence>
<evidence type="ECO:0000256" key="1">
    <source>
        <dbReference type="SAM" id="MobiDB-lite"/>
    </source>
</evidence>
<keyword evidence="2" id="KW-0732">Signal</keyword>
<dbReference type="KEGG" id="pgab:PGSY75_0905400"/>
<dbReference type="RefSeq" id="XP_018641806.1">
    <property type="nucleotide sequence ID" value="XM_018785465.1"/>
</dbReference>
<dbReference type="OrthoDB" id="392048at2759"/>
<protein>
    <submittedName>
        <fullName evidence="4">High molecular weight rhoptry protein 3</fullName>
    </submittedName>
</protein>
<dbReference type="InterPro" id="IPR054451">
    <property type="entry name" value="RhopH3_C"/>
</dbReference>
<feature type="compositionally biased region" description="Polar residues" evidence="1">
    <location>
        <begin position="793"/>
        <end position="811"/>
    </location>
</feature>
<reference evidence="5" key="2">
    <citation type="submission" date="2016-09" db="EMBL/GenBank/DDBJ databases">
        <authorList>
            <consortium name="Pathogen Informatics"/>
            <person name="Sun Q."/>
            <person name="Inoue M."/>
        </authorList>
    </citation>
    <scope>NUCLEOTIDE SEQUENCE</scope>
</reference>
<dbReference type="Proteomes" id="UP000076004">
    <property type="component" value="Unassembled WGS sequence"/>
</dbReference>
<dbReference type="GeneID" id="29776081"/>
<feature type="region of interest" description="Disordered" evidence="1">
    <location>
        <begin position="787"/>
        <end position="898"/>
    </location>
</feature>
<evidence type="ECO:0000256" key="2">
    <source>
        <dbReference type="SAM" id="SignalP"/>
    </source>
</evidence>
<evidence type="ECO:0000313" key="7">
    <source>
        <dbReference type="Proteomes" id="UP000831156"/>
    </source>
</evidence>
<evidence type="ECO:0000259" key="3">
    <source>
        <dbReference type="Pfam" id="PF22808"/>
    </source>
</evidence>
<accession>A0A151LLS0</accession>
<feature type="compositionally biased region" description="Low complexity" evidence="1">
    <location>
        <begin position="812"/>
        <end position="828"/>
    </location>
</feature>
<name>A0A151LLS0_9APIC</name>
<dbReference type="VEuPathDB" id="PlasmoDB:PGABG01_0902800"/>
<feature type="signal peptide" evidence="2">
    <location>
        <begin position="1"/>
        <end position="24"/>
    </location>
</feature>
<evidence type="ECO:0000313" key="6">
    <source>
        <dbReference type="Proteomes" id="UP000076004"/>
    </source>
</evidence>
<feature type="compositionally biased region" description="Polar residues" evidence="1">
    <location>
        <begin position="888"/>
        <end position="898"/>
    </location>
</feature>
<feature type="chain" id="PRO_5015051296" evidence="2">
    <location>
        <begin position="25"/>
        <end position="898"/>
    </location>
</feature>
<dbReference type="Pfam" id="PF22808">
    <property type="entry name" value="RhopH3_C"/>
    <property type="match status" value="1"/>
</dbReference>
<organism evidence="4 6">
    <name type="scientific">Plasmodium gaboni</name>
    <dbReference type="NCBI Taxonomy" id="647221"/>
    <lineage>
        <taxon>Eukaryota</taxon>
        <taxon>Sar</taxon>
        <taxon>Alveolata</taxon>
        <taxon>Apicomplexa</taxon>
        <taxon>Aconoidasida</taxon>
        <taxon>Haemosporida</taxon>
        <taxon>Plasmodiidae</taxon>
        <taxon>Plasmodium</taxon>
        <taxon>Plasmodium (Laverania)</taxon>
    </lineage>
</organism>
<feature type="compositionally biased region" description="Basic residues" evidence="1">
    <location>
        <begin position="867"/>
        <end position="877"/>
    </location>
</feature>
<dbReference type="EMBL" id="LT969432">
    <property type="protein sequence ID" value="SOV13889.1"/>
    <property type="molecule type" value="Genomic_DNA"/>
</dbReference>
<proteinExistence type="predicted"/>
<evidence type="ECO:0000313" key="5">
    <source>
        <dbReference type="EMBL" id="SOV13889.1"/>
    </source>
</evidence>
<evidence type="ECO:0000313" key="4">
    <source>
        <dbReference type="EMBL" id="KYO00039.1"/>
    </source>
</evidence>
<dbReference type="AlphaFoldDB" id="A0A151LLS0"/>
<keyword evidence="7" id="KW-1185">Reference proteome</keyword>
<gene>
    <name evidence="5" type="ORF">PGABG01_0902800</name>
    <name evidence="4" type="ORF">PGSY75_0905400</name>
</gene>